<dbReference type="NCBIfam" id="TIGR04430">
    <property type="entry name" value="OM_asym_MlaD"/>
    <property type="match status" value="1"/>
</dbReference>
<dbReference type="AlphaFoldDB" id="A0A8S4BZZ4"/>
<organism evidence="3 4">
    <name type="scientific">Hyalomma marginatum</name>
    <dbReference type="NCBI Taxonomy" id="34627"/>
    <lineage>
        <taxon>Eukaryota</taxon>
        <taxon>Metazoa</taxon>
        <taxon>Ecdysozoa</taxon>
        <taxon>Arthropoda</taxon>
        <taxon>Chelicerata</taxon>
        <taxon>Arachnida</taxon>
        <taxon>Acari</taxon>
        <taxon>Parasitiformes</taxon>
        <taxon>Ixodida</taxon>
        <taxon>Ixodoidea</taxon>
        <taxon>Ixodidae</taxon>
        <taxon>Hyalomminae</taxon>
        <taxon>Hyalomma</taxon>
    </lineage>
</organism>
<dbReference type="GO" id="GO:0005543">
    <property type="term" value="F:phospholipid binding"/>
    <property type="evidence" value="ECO:0007669"/>
    <property type="project" value="TreeGrafter"/>
</dbReference>
<dbReference type="Proteomes" id="UP000837675">
    <property type="component" value="Unassembled WGS sequence"/>
</dbReference>
<dbReference type="PANTHER" id="PTHR33371">
    <property type="entry name" value="INTERMEMBRANE PHOSPHOLIPID TRANSPORT SYSTEM BINDING PROTEIN MLAD-RELATED"/>
    <property type="match status" value="1"/>
</dbReference>
<name>A0A8S4BZZ4_9ACAR</name>
<dbReference type="PANTHER" id="PTHR33371:SF4">
    <property type="entry name" value="INTERMEMBRANE PHOSPHOLIPID TRANSPORT SYSTEM BINDING PROTEIN MLAD"/>
    <property type="match status" value="1"/>
</dbReference>
<gene>
    <name evidence="3" type="ORF">MHYMCMPASI_00341</name>
</gene>
<evidence type="ECO:0000313" key="4">
    <source>
        <dbReference type="Proteomes" id="UP000837675"/>
    </source>
</evidence>
<dbReference type="GO" id="GO:0005548">
    <property type="term" value="F:phospholipid transporter activity"/>
    <property type="evidence" value="ECO:0007669"/>
    <property type="project" value="TreeGrafter"/>
</dbReference>
<dbReference type="InterPro" id="IPR030970">
    <property type="entry name" value="ABC_MlaD"/>
</dbReference>
<dbReference type="InterPro" id="IPR003399">
    <property type="entry name" value="Mce/MlaD"/>
</dbReference>
<dbReference type="InterPro" id="IPR052336">
    <property type="entry name" value="MlaD_Phospholipid_Transporter"/>
</dbReference>
<sequence length="186" mass="20035">MNKSVVETIVGLIVLLLAVGSVIIAYKEGGFFTVDENSYIIKAEFDKIDGVNVGSPVKISGITVGKVVRQSIDEKTYHALVQMKIKQDIKLPIDTSAEIIGLGLMSDKYISLVPGADEKYLNNGGVIEFTQSSLSLESLIGKFIFGGAEKKADSQDSSIELKERATDQERGHNSIADEIDATNIPG</sequence>
<dbReference type="Pfam" id="PF02470">
    <property type="entry name" value="MlaD"/>
    <property type="match status" value="1"/>
</dbReference>
<accession>A0A8S4BZZ4</accession>
<proteinExistence type="predicted"/>
<reference evidence="3" key="1">
    <citation type="submission" date="2021-06" db="EMBL/GenBank/DDBJ databases">
        <authorList>
            <person name="Nardi T."/>
            <person name="Nardi T."/>
        </authorList>
    </citation>
    <scope>NUCLEOTIDE SEQUENCE</scope>
</reference>
<dbReference type="EMBL" id="CAJVAF010000115">
    <property type="protein sequence ID" value="CAG7590663.1"/>
    <property type="molecule type" value="Genomic_DNA"/>
</dbReference>
<evidence type="ECO:0000256" key="1">
    <source>
        <dbReference type="SAM" id="MobiDB-lite"/>
    </source>
</evidence>
<evidence type="ECO:0000313" key="3">
    <source>
        <dbReference type="EMBL" id="CAG7590663.1"/>
    </source>
</evidence>
<evidence type="ECO:0000259" key="2">
    <source>
        <dbReference type="Pfam" id="PF02470"/>
    </source>
</evidence>
<feature type="region of interest" description="Disordered" evidence="1">
    <location>
        <begin position="152"/>
        <end position="186"/>
    </location>
</feature>
<feature type="domain" description="Mce/MlaD" evidence="2">
    <location>
        <begin position="38"/>
        <end position="115"/>
    </location>
</feature>
<comment type="caution">
    <text evidence="3">The sequence shown here is derived from an EMBL/GenBank/DDBJ whole genome shotgun (WGS) entry which is preliminary data.</text>
</comment>
<protein>
    <submittedName>
        <fullName evidence="3">Outer membrane lipid asymmetry maintenance protein MlaD</fullName>
    </submittedName>
</protein>
<feature type="compositionally biased region" description="Basic and acidic residues" evidence="1">
    <location>
        <begin position="152"/>
        <end position="172"/>
    </location>
</feature>
<keyword evidence="4" id="KW-1185">Reference proteome</keyword>